<gene>
    <name evidence="1" type="ORF">LCGC14_2946210</name>
</gene>
<evidence type="ECO:0008006" key="2">
    <source>
        <dbReference type="Google" id="ProtNLM"/>
    </source>
</evidence>
<accession>A0A0F8Y3N6</accession>
<name>A0A0F8Y3N6_9ZZZZ</name>
<reference evidence="1" key="1">
    <citation type="journal article" date="2015" name="Nature">
        <title>Complex archaea that bridge the gap between prokaryotes and eukaryotes.</title>
        <authorList>
            <person name="Spang A."/>
            <person name="Saw J.H."/>
            <person name="Jorgensen S.L."/>
            <person name="Zaremba-Niedzwiedzka K."/>
            <person name="Martijn J."/>
            <person name="Lind A.E."/>
            <person name="van Eijk R."/>
            <person name="Schleper C."/>
            <person name="Guy L."/>
            <person name="Ettema T.J."/>
        </authorList>
    </citation>
    <scope>NUCLEOTIDE SEQUENCE</scope>
</reference>
<protein>
    <recommendedName>
        <fullName evidence="2">Lipoprotein</fullName>
    </recommendedName>
</protein>
<dbReference type="AlphaFoldDB" id="A0A0F8Y3N6"/>
<comment type="caution">
    <text evidence="1">The sequence shown here is derived from an EMBL/GenBank/DDBJ whole genome shotgun (WGS) entry which is preliminary data.</text>
</comment>
<evidence type="ECO:0000313" key="1">
    <source>
        <dbReference type="EMBL" id="KKK68225.1"/>
    </source>
</evidence>
<dbReference type="PROSITE" id="PS51257">
    <property type="entry name" value="PROKAR_LIPOPROTEIN"/>
    <property type="match status" value="1"/>
</dbReference>
<proteinExistence type="predicted"/>
<sequence>MRTRSTIRLFIIFLSLFFSAFVCGCDVSSEDGTLSVVIEGDAAAKAQLESLLKSNPVVIKAPSGIEYKLKIVKPDPRIDYNMVIIEPKDDIDYSIIVVDPEKREEISKLSPKIRDELLKLLEQKKDRQKK</sequence>
<organism evidence="1">
    <name type="scientific">marine sediment metagenome</name>
    <dbReference type="NCBI Taxonomy" id="412755"/>
    <lineage>
        <taxon>unclassified sequences</taxon>
        <taxon>metagenomes</taxon>
        <taxon>ecological metagenomes</taxon>
    </lineage>
</organism>
<dbReference type="EMBL" id="LAZR01059237">
    <property type="protein sequence ID" value="KKK68225.1"/>
    <property type="molecule type" value="Genomic_DNA"/>
</dbReference>